<dbReference type="PANTHER" id="PTHR33828:SF2">
    <property type="entry name" value="NUCLEOLIN"/>
    <property type="match status" value="1"/>
</dbReference>
<accession>A0ABP0X1G5</accession>
<feature type="region of interest" description="Disordered" evidence="1">
    <location>
        <begin position="269"/>
        <end position="294"/>
    </location>
</feature>
<dbReference type="PANTHER" id="PTHR33828">
    <property type="entry name" value="OS05G0596200 PROTEIN"/>
    <property type="match status" value="1"/>
</dbReference>
<proteinExistence type="predicted"/>
<feature type="region of interest" description="Disordered" evidence="1">
    <location>
        <begin position="1"/>
        <end position="250"/>
    </location>
</feature>
<feature type="region of interest" description="Disordered" evidence="1">
    <location>
        <begin position="336"/>
        <end position="405"/>
    </location>
</feature>
<protein>
    <submittedName>
        <fullName evidence="2">Uncharacterized protein</fullName>
    </submittedName>
</protein>
<gene>
    <name evidence="2" type="ORF">CSSPJE1EN1_LOCUS16988</name>
</gene>
<reference evidence="2" key="1">
    <citation type="submission" date="2024-02" db="EMBL/GenBank/DDBJ databases">
        <authorList>
            <consortium name="ELIXIR-Norway"/>
            <consortium name="Elixir Norway"/>
        </authorList>
    </citation>
    <scope>NUCLEOTIDE SEQUENCE</scope>
</reference>
<feature type="compositionally biased region" description="Polar residues" evidence="1">
    <location>
        <begin position="343"/>
        <end position="374"/>
    </location>
</feature>
<feature type="compositionally biased region" description="Polar residues" evidence="1">
    <location>
        <begin position="188"/>
        <end position="199"/>
    </location>
</feature>
<feature type="compositionally biased region" description="Basic and acidic residues" evidence="1">
    <location>
        <begin position="271"/>
        <end position="294"/>
    </location>
</feature>
<feature type="compositionally biased region" description="Basic and acidic residues" evidence="1">
    <location>
        <begin position="202"/>
        <end position="219"/>
    </location>
</feature>
<feature type="compositionally biased region" description="Basic and acidic residues" evidence="1">
    <location>
        <begin position="150"/>
        <end position="168"/>
    </location>
</feature>
<feature type="compositionally biased region" description="Basic and acidic residues" evidence="1">
    <location>
        <begin position="1"/>
        <end position="66"/>
    </location>
</feature>
<name>A0ABP0X1G5_9BRYO</name>
<dbReference type="EMBL" id="OZ020099">
    <property type="protein sequence ID" value="CAK9271510.1"/>
    <property type="molecule type" value="Genomic_DNA"/>
</dbReference>
<keyword evidence="3" id="KW-1185">Reference proteome</keyword>
<evidence type="ECO:0000256" key="1">
    <source>
        <dbReference type="SAM" id="MobiDB-lite"/>
    </source>
</evidence>
<organism evidence="2 3">
    <name type="scientific">Sphagnum jensenii</name>
    <dbReference type="NCBI Taxonomy" id="128206"/>
    <lineage>
        <taxon>Eukaryota</taxon>
        <taxon>Viridiplantae</taxon>
        <taxon>Streptophyta</taxon>
        <taxon>Embryophyta</taxon>
        <taxon>Bryophyta</taxon>
        <taxon>Sphagnophytina</taxon>
        <taxon>Sphagnopsida</taxon>
        <taxon>Sphagnales</taxon>
        <taxon>Sphagnaceae</taxon>
        <taxon>Sphagnum</taxon>
    </lineage>
</organism>
<dbReference type="Proteomes" id="UP001497444">
    <property type="component" value="Chromosome 4"/>
</dbReference>
<evidence type="ECO:0000313" key="3">
    <source>
        <dbReference type="Proteomes" id="UP001497444"/>
    </source>
</evidence>
<sequence length="405" mass="44836">MGDDKSKIRVLKVKRESDVKPDTVRSAVHRESDVRPDAVRSTEKVRKETLDRKEKEPVKIKDEKGKVVLSKPLQRPESLSSSVTPKATNGGLSSNVEKLPPDRKEKDPVKSKDEKGLVVLSKTLKKPETVGAKVTPKASNGGLVTTVDKVTPDRKEKEPMKAKDEKGKVPLSKMLRKPESVNAKVTPKATNGGVSSSAVKVTPDRKEKESMKSKDEKRKMMLSKSLKKPEAASTKLTSNATNGGVSPSSGKLVKKVTVTTIKTTTNTTTKTVKEEKREKKVFTLPGQKHEPPEERDALRIFYETLHDQIPSSEMAEVWMMEHGLLPLAEAKEVLERKQKRAQYQKNGTPVKSSTPLRHSNGSVEKRAMTSNGKSKTAVPPKGKKKRDESDSDDDFIRPVKKKLKA</sequence>
<feature type="compositionally biased region" description="Polar residues" evidence="1">
    <location>
        <begin position="77"/>
        <end position="96"/>
    </location>
</feature>
<evidence type="ECO:0000313" key="2">
    <source>
        <dbReference type="EMBL" id="CAK9271510.1"/>
    </source>
</evidence>
<feature type="compositionally biased region" description="Basic and acidic residues" evidence="1">
    <location>
        <begin position="99"/>
        <end position="116"/>
    </location>
</feature>
<feature type="compositionally biased region" description="Polar residues" evidence="1">
    <location>
        <begin position="234"/>
        <end position="249"/>
    </location>
</feature>